<evidence type="ECO:0000313" key="2">
    <source>
        <dbReference type="Proteomes" id="UP001424459"/>
    </source>
</evidence>
<sequence>MGSGWSSSVRSCRRSAKTASGCWNEAPLPELRINDNETIGIRVLSVEVIREVIFAVQQRRALHEADGNEKEAALFDRYSDSLWEALAISQGAKREAKNLKRIRADTLGLTDPWLLENLLPFPRSRVAYREMTKLAGRVCRAEQGLSPKRLWGIIG</sequence>
<keyword evidence="2" id="KW-1185">Reference proteome</keyword>
<dbReference type="EMBL" id="BAABBR010000001">
    <property type="protein sequence ID" value="GAA4035534.1"/>
    <property type="molecule type" value="Genomic_DNA"/>
</dbReference>
<comment type="caution">
    <text evidence="1">The sequence shown here is derived from an EMBL/GenBank/DDBJ whole genome shotgun (WGS) entry which is preliminary data.</text>
</comment>
<proteinExistence type="predicted"/>
<name>A0ABP7U3T6_9SPHN</name>
<gene>
    <name evidence="1" type="ORF">GCM10022281_14930</name>
</gene>
<organism evidence="1 2">
    <name type="scientific">Sphingomonas rosea</name>
    <dbReference type="NCBI Taxonomy" id="335605"/>
    <lineage>
        <taxon>Bacteria</taxon>
        <taxon>Pseudomonadati</taxon>
        <taxon>Pseudomonadota</taxon>
        <taxon>Alphaproteobacteria</taxon>
        <taxon>Sphingomonadales</taxon>
        <taxon>Sphingomonadaceae</taxon>
        <taxon>Sphingomonas</taxon>
    </lineage>
</organism>
<accession>A0ABP7U3T6</accession>
<reference evidence="2" key="1">
    <citation type="journal article" date="2019" name="Int. J. Syst. Evol. Microbiol.">
        <title>The Global Catalogue of Microorganisms (GCM) 10K type strain sequencing project: providing services to taxonomists for standard genome sequencing and annotation.</title>
        <authorList>
            <consortium name="The Broad Institute Genomics Platform"/>
            <consortium name="The Broad Institute Genome Sequencing Center for Infectious Disease"/>
            <person name="Wu L."/>
            <person name="Ma J."/>
        </authorList>
    </citation>
    <scope>NUCLEOTIDE SEQUENCE [LARGE SCALE GENOMIC DNA]</scope>
    <source>
        <strain evidence="2">JCM 17564</strain>
    </source>
</reference>
<evidence type="ECO:0000313" key="1">
    <source>
        <dbReference type="EMBL" id="GAA4035534.1"/>
    </source>
</evidence>
<protein>
    <submittedName>
        <fullName evidence="1">Uncharacterized protein</fullName>
    </submittedName>
</protein>
<dbReference type="Proteomes" id="UP001424459">
    <property type="component" value="Unassembled WGS sequence"/>
</dbReference>